<accession>A7RWZ5</accession>
<dbReference type="GO" id="GO:0051015">
    <property type="term" value="F:actin filament binding"/>
    <property type="evidence" value="ECO:0000318"/>
    <property type="project" value="GO_Central"/>
</dbReference>
<dbReference type="Gene3D" id="2.80.10.50">
    <property type="match status" value="1"/>
</dbReference>
<keyword evidence="3" id="KW-0539">Nucleus</keyword>
<feature type="compositionally biased region" description="Basic residues" evidence="4">
    <location>
        <begin position="23"/>
        <end position="32"/>
    </location>
</feature>
<evidence type="ECO:0008006" key="7">
    <source>
        <dbReference type="Google" id="ProtNLM"/>
    </source>
</evidence>
<dbReference type="AlphaFoldDB" id="A7RWZ5"/>
<dbReference type="OMA" id="IEQWEPI"/>
<feature type="region of interest" description="Disordered" evidence="4">
    <location>
        <begin position="1"/>
        <end position="41"/>
    </location>
</feature>
<keyword evidence="6" id="KW-1185">Reference proteome</keyword>
<gene>
    <name evidence="5" type="ORF">NEMVEDRAFT_v1g236711</name>
</gene>
<evidence type="ECO:0000256" key="2">
    <source>
        <dbReference type="ARBA" id="ARBA00010878"/>
    </source>
</evidence>
<dbReference type="GO" id="GO:0055120">
    <property type="term" value="C:striated muscle dense body"/>
    <property type="evidence" value="ECO:0000318"/>
    <property type="project" value="GO_Central"/>
</dbReference>
<dbReference type="GO" id="GO:0071013">
    <property type="term" value="C:catalytic step 2 spliceosome"/>
    <property type="evidence" value="ECO:0000318"/>
    <property type="project" value="GO_Central"/>
</dbReference>
<feature type="region of interest" description="Disordered" evidence="4">
    <location>
        <begin position="180"/>
        <end position="202"/>
    </location>
</feature>
<feature type="region of interest" description="Disordered" evidence="4">
    <location>
        <begin position="233"/>
        <end position="259"/>
    </location>
</feature>
<evidence type="ECO:0000256" key="3">
    <source>
        <dbReference type="ARBA" id="ARBA00023242"/>
    </source>
</evidence>
<dbReference type="OrthoDB" id="5539371at2759"/>
<dbReference type="eggNOG" id="KOG3962">
    <property type="taxonomic scope" value="Eukaryota"/>
</dbReference>
<dbReference type="CDD" id="cd23338">
    <property type="entry name" value="beta-trefoil_FSCN_FRG1"/>
    <property type="match status" value="1"/>
</dbReference>
<evidence type="ECO:0000256" key="4">
    <source>
        <dbReference type="SAM" id="MobiDB-lite"/>
    </source>
</evidence>
<reference evidence="5 6" key="1">
    <citation type="journal article" date="2007" name="Science">
        <title>Sea anemone genome reveals ancestral eumetazoan gene repertoire and genomic organization.</title>
        <authorList>
            <person name="Putnam N.H."/>
            <person name="Srivastava M."/>
            <person name="Hellsten U."/>
            <person name="Dirks B."/>
            <person name="Chapman J."/>
            <person name="Salamov A."/>
            <person name="Terry A."/>
            <person name="Shapiro H."/>
            <person name="Lindquist E."/>
            <person name="Kapitonov V.V."/>
            <person name="Jurka J."/>
            <person name="Genikhovich G."/>
            <person name="Grigoriev I.V."/>
            <person name="Lucas S.M."/>
            <person name="Steele R.E."/>
            <person name="Finnerty J.R."/>
            <person name="Technau U."/>
            <person name="Martindale M.Q."/>
            <person name="Rokhsar D.S."/>
        </authorList>
    </citation>
    <scope>NUCLEOTIDE SEQUENCE [LARGE SCALE GENOMIC DNA]</scope>
    <source>
        <strain evidence="6">CH2 X CH6</strain>
    </source>
</reference>
<dbReference type="InterPro" id="IPR008999">
    <property type="entry name" value="Actin-crosslinking"/>
</dbReference>
<dbReference type="Proteomes" id="UP000001593">
    <property type="component" value="Unassembled WGS sequence"/>
</dbReference>
<comment type="similarity">
    <text evidence="2">Belongs to the FRG1 family.</text>
</comment>
<evidence type="ECO:0000256" key="1">
    <source>
        <dbReference type="ARBA" id="ARBA00004604"/>
    </source>
</evidence>
<dbReference type="KEGG" id="nve:5516027"/>
<dbReference type="InParanoid" id="A7RWZ5"/>
<comment type="subcellular location">
    <subcellularLocation>
        <location evidence="1">Nucleus</location>
        <location evidence="1">Nucleolus</location>
    </subcellularLocation>
</comment>
<name>A7RWZ5_NEMVE</name>
<dbReference type="HOGENOM" id="CLU_094616_0_0_1"/>
<dbReference type="PhylomeDB" id="A7RWZ5"/>
<dbReference type="GO" id="GO:0005730">
    <property type="term" value="C:nucleolus"/>
    <property type="evidence" value="ECO:0000318"/>
    <property type="project" value="GO_Central"/>
</dbReference>
<dbReference type="EMBL" id="DS469548">
    <property type="protein sequence ID" value="EDO44060.1"/>
    <property type="molecule type" value="Genomic_DNA"/>
</dbReference>
<dbReference type="FunCoup" id="A7RWZ5">
    <property type="interactions" value="535"/>
</dbReference>
<dbReference type="STRING" id="45351.A7RWZ5"/>
<dbReference type="Pfam" id="PF06229">
    <property type="entry name" value="FRG1"/>
    <property type="match status" value="1"/>
</dbReference>
<dbReference type="PANTHER" id="PTHR12928:SF0">
    <property type="entry name" value="FSHD REGION GENE 1"/>
    <property type="match status" value="1"/>
</dbReference>
<feature type="compositionally biased region" description="Basic and acidic residues" evidence="4">
    <location>
        <begin position="180"/>
        <end position="195"/>
    </location>
</feature>
<evidence type="ECO:0000313" key="6">
    <source>
        <dbReference type="Proteomes" id="UP000001593"/>
    </source>
</evidence>
<dbReference type="InterPro" id="IPR010414">
    <property type="entry name" value="FRG1"/>
</dbReference>
<evidence type="ECO:0000313" key="5">
    <source>
        <dbReference type="EMBL" id="EDO44060.1"/>
    </source>
</evidence>
<protein>
    <recommendedName>
        <fullName evidence="7">Protein FRG1 homolog</fullName>
    </recommendedName>
</protein>
<sequence>MADYKQVKSGRLKLKGLDESEKKKKLKKKKRKHEEPTETDIDTIRHGGWRKMEKFDEVTGNIALQTWRGSYVEALNNGLFTAGEPREDGVNSPAPVEVFTAVPVSEVKLAIKSGYGKYMSVNTMGDITGRAEAIGPQEQLELLFDGDKVALQAYNGCFLSVSDSGSLSASKKKAGEKEIFSIRADKPKSKPKTDSQVEDEEDVTNLELSYVKKFQSFQDRKIKLSKEEQSNLKKARLDGRLHEEMLDRREKMKSDKFCK</sequence>
<dbReference type="SUPFAM" id="SSF50405">
    <property type="entry name" value="Actin-crosslinking proteins"/>
    <property type="match status" value="1"/>
</dbReference>
<organism evidence="5 6">
    <name type="scientific">Nematostella vectensis</name>
    <name type="common">Starlet sea anemone</name>
    <dbReference type="NCBI Taxonomy" id="45351"/>
    <lineage>
        <taxon>Eukaryota</taxon>
        <taxon>Metazoa</taxon>
        <taxon>Cnidaria</taxon>
        <taxon>Anthozoa</taxon>
        <taxon>Hexacorallia</taxon>
        <taxon>Actiniaria</taxon>
        <taxon>Edwardsiidae</taxon>
        <taxon>Nematostella</taxon>
    </lineage>
</organism>
<proteinExistence type="inferred from homology"/>
<dbReference type="PANTHER" id="PTHR12928">
    <property type="entry name" value="FRG1 PROTEIN"/>
    <property type="match status" value="1"/>
</dbReference>